<gene>
    <name evidence="2" type="ORF">BLNAU_1449</name>
</gene>
<reference evidence="2 3" key="1">
    <citation type="journal article" date="2022" name="bioRxiv">
        <title>Genomics of Preaxostyla Flagellates Illuminates Evolutionary Transitions and the Path Towards Mitochondrial Loss.</title>
        <authorList>
            <person name="Novak L.V.F."/>
            <person name="Treitli S.C."/>
            <person name="Pyrih J."/>
            <person name="Halakuc P."/>
            <person name="Pipaliya S.V."/>
            <person name="Vacek V."/>
            <person name="Brzon O."/>
            <person name="Soukal P."/>
            <person name="Eme L."/>
            <person name="Dacks J.B."/>
            <person name="Karnkowska A."/>
            <person name="Elias M."/>
            <person name="Hampl V."/>
        </authorList>
    </citation>
    <scope>NUCLEOTIDE SEQUENCE [LARGE SCALE GENOMIC DNA]</scope>
    <source>
        <strain evidence="2">NAU3</strain>
        <tissue evidence="2">Gut</tissue>
    </source>
</reference>
<organism evidence="2 3">
    <name type="scientific">Blattamonas nauphoetae</name>
    <dbReference type="NCBI Taxonomy" id="2049346"/>
    <lineage>
        <taxon>Eukaryota</taxon>
        <taxon>Metamonada</taxon>
        <taxon>Preaxostyla</taxon>
        <taxon>Oxymonadida</taxon>
        <taxon>Blattamonas</taxon>
    </lineage>
</organism>
<sequence length="146" mass="15690">MRNSSFSKCKADAEPTEGPPKVYLQHRTTHFDQALSPTFTQFDSCTFRDMRADRGGAIDSLATGTSLIITKCSFIRCSADRHAGSVYFYPSPSTCSVTVSLCSFMSGSTSRQGGAVQIVATSHGSLTDCVFYDLTTANFGGGFRHG</sequence>
<proteinExistence type="predicted"/>
<protein>
    <recommendedName>
        <fullName evidence="4">Right handed beta helix domain-containing protein</fullName>
    </recommendedName>
</protein>
<dbReference type="SUPFAM" id="SSF51126">
    <property type="entry name" value="Pectin lyase-like"/>
    <property type="match status" value="1"/>
</dbReference>
<dbReference type="Proteomes" id="UP001281761">
    <property type="component" value="Unassembled WGS sequence"/>
</dbReference>
<feature type="region of interest" description="Disordered" evidence="1">
    <location>
        <begin position="1"/>
        <end position="20"/>
    </location>
</feature>
<comment type="caution">
    <text evidence="2">The sequence shown here is derived from an EMBL/GenBank/DDBJ whole genome shotgun (WGS) entry which is preliminary data.</text>
</comment>
<dbReference type="InterPro" id="IPR011050">
    <property type="entry name" value="Pectin_lyase_fold/virulence"/>
</dbReference>
<evidence type="ECO:0000313" key="3">
    <source>
        <dbReference type="Proteomes" id="UP001281761"/>
    </source>
</evidence>
<evidence type="ECO:0000256" key="1">
    <source>
        <dbReference type="SAM" id="MobiDB-lite"/>
    </source>
</evidence>
<name>A0ABQ9YI22_9EUKA</name>
<evidence type="ECO:0000313" key="2">
    <source>
        <dbReference type="EMBL" id="KAK2963408.1"/>
    </source>
</evidence>
<keyword evidence="3" id="KW-1185">Reference proteome</keyword>
<accession>A0ABQ9YI22</accession>
<evidence type="ECO:0008006" key="4">
    <source>
        <dbReference type="Google" id="ProtNLM"/>
    </source>
</evidence>
<dbReference type="EMBL" id="JARBJD010000006">
    <property type="protein sequence ID" value="KAK2963408.1"/>
    <property type="molecule type" value="Genomic_DNA"/>
</dbReference>